<sequence length="61" mass="7090">MDESHSSIIRNDIECIHTHDFLYMMHTNLQTFFRNMNLVIATPCCTYISIDQALGSIKVKK</sequence>
<name>A0A0V0GKE4_SOLCH</name>
<reference evidence="1" key="1">
    <citation type="submission" date="2015-12" db="EMBL/GenBank/DDBJ databases">
        <title>Gene expression during late stages of embryo sac development: a critical building block for successful pollen-pistil interactions.</title>
        <authorList>
            <person name="Liu Y."/>
            <person name="Joly V."/>
            <person name="Sabar M."/>
            <person name="Matton D.P."/>
        </authorList>
    </citation>
    <scope>NUCLEOTIDE SEQUENCE</scope>
</reference>
<accession>A0A0V0GKE4</accession>
<dbReference type="AlphaFoldDB" id="A0A0V0GKE4"/>
<organism evidence="1">
    <name type="scientific">Solanum chacoense</name>
    <name type="common">Chaco potato</name>
    <dbReference type="NCBI Taxonomy" id="4108"/>
    <lineage>
        <taxon>Eukaryota</taxon>
        <taxon>Viridiplantae</taxon>
        <taxon>Streptophyta</taxon>
        <taxon>Embryophyta</taxon>
        <taxon>Tracheophyta</taxon>
        <taxon>Spermatophyta</taxon>
        <taxon>Magnoliopsida</taxon>
        <taxon>eudicotyledons</taxon>
        <taxon>Gunneridae</taxon>
        <taxon>Pentapetalae</taxon>
        <taxon>asterids</taxon>
        <taxon>lamiids</taxon>
        <taxon>Solanales</taxon>
        <taxon>Solanaceae</taxon>
        <taxon>Solanoideae</taxon>
        <taxon>Solaneae</taxon>
        <taxon>Solanum</taxon>
    </lineage>
</organism>
<dbReference type="EMBL" id="GEDG01036509">
    <property type="protein sequence ID" value="JAP08660.1"/>
    <property type="molecule type" value="Transcribed_RNA"/>
</dbReference>
<evidence type="ECO:0000313" key="1">
    <source>
        <dbReference type="EMBL" id="JAP08660.1"/>
    </source>
</evidence>
<proteinExistence type="predicted"/>
<protein>
    <submittedName>
        <fullName evidence="1">Putative ovule protein</fullName>
    </submittedName>
</protein>